<comment type="caution">
    <text evidence="2">The sequence shown here is derived from an EMBL/GenBank/DDBJ whole genome shotgun (WGS) entry which is preliminary data.</text>
</comment>
<dbReference type="EMBL" id="CAUYUJ010020900">
    <property type="protein sequence ID" value="CAK0901246.1"/>
    <property type="molecule type" value="Genomic_DNA"/>
</dbReference>
<evidence type="ECO:0000313" key="3">
    <source>
        <dbReference type="Proteomes" id="UP001189429"/>
    </source>
</evidence>
<feature type="compositionally biased region" description="Low complexity" evidence="1">
    <location>
        <begin position="84"/>
        <end position="113"/>
    </location>
</feature>
<sequence>MYPDIFMAPSPDSCASTRTGSKMRRGCATCRQVRAWRHARDQEVPVGRGQRRAGAAVEQHPDRAQAARGGRQLVGELRRDGDAAADLPQSSAAAPRSPTSSTSHRVSRGGPAAIRRRERRGGRADAGGAGPPRRPAPRPAMRAL</sequence>
<keyword evidence="3" id="KW-1185">Reference proteome</keyword>
<gene>
    <name evidence="2" type="ORF">PCOR1329_LOCUS78258</name>
</gene>
<accession>A0ABN9XMW8</accession>
<proteinExistence type="predicted"/>
<name>A0ABN9XMW8_9DINO</name>
<organism evidence="2 3">
    <name type="scientific">Prorocentrum cordatum</name>
    <dbReference type="NCBI Taxonomy" id="2364126"/>
    <lineage>
        <taxon>Eukaryota</taxon>
        <taxon>Sar</taxon>
        <taxon>Alveolata</taxon>
        <taxon>Dinophyceae</taxon>
        <taxon>Prorocentrales</taxon>
        <taxon>Prorocentraceae</taxon>
        <taxon>Prorocentrum</taxon>
    </lineage>
</organism>
<evidence type="ECO:0000256" key="1">
    <source>
        <dbReference type="SAM" id="MobiDB-lite"/>
    </source>
</evidence>
<feature type="region of interest" description="Disordered" evidence="1">
    <location>
        <begin position="41"/>
        <end position="144"/>
    </location>
</feature>
<dbReference type="Proteomes" id="UP001189429">
    <property type="component" value="Unassembled WGS sequence"/>
</dbReference>
<feature type="region of interest" description="Disordered" evidence="1">
    <location>
        <begin position="1"/>
        <end position="25"/>
    </location>
</feature>
<feature type="non-terminal residue" evidence="2">
    <location>
        <position position="144"/>
    </location>
</feature>
<evidence type="ECO:0000313" key="2">
    <source>
        <dbReference type="EMBL" id="CAK0901247.1"/>
    </source>
</evidence>
<dbReference type="EMBL" id="CAUYUJ010020900">
    <property type="protein sequence ID" value="CAK0901247.1"/>
    <property type="molecule type" value="Genomic_DNA"/>
</dbReference>
<reference evidence="2" key="1">
    <citation type="submission" date="2023-10" db="EMBL/GenBank/DDBJ databases">
        <authorList>
            <person name="Chen Y."/>
            <person name="Shah S."/>
            <person name="Dougan E. K."/>
            <person name="Thang M."/>
            <person name="Chan C."/>
        </authorList>
    </citation>
    <scope>NUCLEOTIDE SEQUENCE [LARGE SCALE GENOMIC DNA]</scope>
</reference>
<protein>
    <submittedName>
        <fullName evidence="2">Uncharacterized protein</fullName>
    </submittedName>
</protein>